<dbReference type="Gene3D" id="2.70.98.20">
    <property type="entry name" value="Copper amine oxidase, catalytic domain"/>
    <property type="match status" value="1"/>
</dbReference>
<dbReference type="GO" id="GO:0005507">
    <property type="term" value="F:copper ion binding"/>
    <property type="evidence" value="ECO:0007669"/>
    <property type="project" value="InterPro"/>
</dbReference>
<dbReference type="PANTHER" id="PTHR10638">
    <property type="entry name" value="COPPER AMINE OXIDASE"/>
    <property type="match status" value="1"/>
</dbReference>
<keyword evidence="6 9" id="KW-0186">Copper</keyword>
<reference evidence="13" key="1">
    <citation type="submission" date="2016-05" db="EMBL/GenBank/DDBJ databases">
        <title>Comparative genomics of biotechnologically important yeasts.</title>
        <authorList>
            <consortium name="DOE Joint Genome Institute"/>
            <person name="Riley R."/>
            <person name="Haridas S."/>
            <person name="Wolfe K.H."/>
            <person name="Lopes M.R."/>
            <person name="Hittinger C.T."/>
            <person name="Goker M."/>
            <person name="Salamov A."/>
            <person name="Wisecaver J."/>
            <person name="Long T.M."/>
            <person name="Aerts A.L."/>
            <person name="Barry K."/>
            <person name="Choi C."/>
            <person name="Clum A."/>
            <person name="Coughlan A.Y."/>
            <person name="Deshpande S."/>
            <person name="Douglass A.P."/>
            <person name="Hanson S.J."/>
            <person name="Klenk H.-P."/>
            <person name="Labutti K."/>
            <person name="Lapidus A."/>
            <person name="Lindquist E."/>
            <person name="Lipzen A."/>
            <person name="Meier-Kolthoff J.P."/>
            <person name="Ohm R.A."/>
            <person name="Otillar R.P."/>
            <person name="Pangilinan J."/>
            <person name="Peng Y."/>
            <person name="Rokas A."/>
            <person name="Rosa C.A."/>
            <person name="Scheuner C."/>
            <person name="Sibirny A.A."/>
            <person name="Slot J.C."/>
            <person name="Stielow J.B."/>
            <person name="Sun H."/>
            <person name="Kurtzman C.P."/>
            <person name="Blackwell M."/>
            <person name="Grigoriev I.V."/>
            <person name="Jeffries T.W."/>
        </authorList>
    </citation>
    <scope>NUCLEOTIDE SEQUENCE [LARGE SCALE GENOMIC DNA]</scope>
    <source>
        <strain evidence="13">NRRL Y-12698</strain>
    </source>
</reference>
<dbReference type="SUPFAM" id="SSF49998">
    <property type="entry name" value="Amine oxidase catalytic domain"/>
    <property type="match status" value="1"/>
</dbReference>
<gene>
    <name evidence="12" type="ORF">BABINDRAFT_31123</name>
</gene>
<dbReference type="Proteomes" id="UP000094336">
    <property type="component" value="Unassembled WGS sequence"/>
</dbReference>
<comment type="cofactor">
    <cofactor evidence="1">
        <name>Cu cation</name>
        <dbReference type="ChEBI" id="CHEBI:23378"/>
    </cofactor>
</comment>
<dbReference type="AlphaFoldDB" id="A0A1E3QZN9"/>
<proteinExistence type="inferred from homology"/>
<dbReference type="EC" id="1.4.3.-" evidence="9"/>
<dbReference type="Pfam" id="PF01179">
    <property type="entry name" value="Cu_amine_oxid"/>
    <property type="match status" value="1"/>
</dbReference>
<dbReference type="PROSITE" id="PS01165">
    <property type="entry name" value="COPPER_AMINE_OXID_2"/>
    <property type="match status" value="1"/>
</dbReference>
<keyword evidence="5 9" id="KW-0560">Oxidoreductase</keyword>
<evidence type="ECO:0000256" key="7">
    <source>
        <dbReference type="PIRSR" id="PIRSR600269-50"/>
    </source>
</evidence>
<dbReference type="InterPro" id="IPR036460">
    <property type="entry name" value="Cu_amine_oxidase_C_sf"/>
</dbReference>
<evidence type="ECO:0000256" key="8">
    <source>
        <dbReference type="PIRSR" id="PIRSR600269-51"/>
    </source>
</evidence>
<dbReference type="InterPro" id="IPR016182">
    <property type="entry name" value="Cu_amine_oxidase_N-reg"/>
</dbReference>
<evidence type="ECO:0000256" key="5">
    <source>
        <dbReference type="ARBA" id="ARBA00023002"/>
    </source>
</evidence>
<evidence type="ECO:0000256" key="9">
    <source>
        <dbReference type="RuleBase" id="RU000672"/>
    </source>
</evidence>
<name>A0A1E3QZN9_9ASCO</name>
<feature type="region of interest" description="Disordered" evidence="10">
    <location>
        <begin position="635"/>
        <end position="670"/>
    </location>
</feature>
<evidence type="ECO:0000313" key="12">
    <source>
        <dbReference type="EMBL" id="ODQ83116.1"/>
    </source>
</evidence>
<dbReference type="InterPro" id="IPR015798">
    <property type="entry name" value="Cu_amine_oxidase_C"/>
</dbReference>
<evidence type="ECO:0000256" key="2">
    <source>
        <dbReference type="ARBA" id="ARBA00007983"/>
    </source>
</evidence>
<feature type="active site" description="Schiff-base intermediate with substrate; via topaquinone" evidence="7">
    <location>
        <position position="392"/>
    </location>
</feature>
<keyword evidence="13" id="KW-1185">Reference proteome</keyword>
<evidence type="ECO:0000256" key="10">
    <source>
        <dbReference type="SAM" id="MobiDB-lite"/>
    </source>
</evidence>
<dbReference type="GeneID" id="30149372"/>
<dbReference type="STRING" id="984486.A0A1E3QZN9"/>
<dbReference type="RefSeq" id="XP_018988444.1">
    <property type="nucleotide sequence ID" value="XM_019131519.1"/>
</dbReference>
<protein>
    <recommendedName>
        <fullName evidence="9">Amine oxidase</fullName>
        <ecNumber evidence="9">1.4.3.-</ecNumber>
    </recommendedName>
</protein>
<evidence type="ECO:0000256" key="1">
    <source>
        <dbReference type="ARBA" id="ARBA00001935"/>
    </source>
</evidence>
<feature type="domain" description="Copper amine oxidase catalytic" evidence="11">
    <location>
        <begin position="237"/>
        <end position="634"/>
    </location>
</feature>
<sequence length="670" mass="75764">MPNQLHPFDSIQDYEITLAAKLIKDGYNPADNVHFVLIDRLEPPKRDTLKYLEAEKAGKPLPEVPRTAYAYFYTKQKHLHKALVNLTYKHVITTTTLPHGTVGPLLPEDVIECESWCMEHPLVQAEVEKLQLPPGYVVRTDPWMYGTDSEHEDRFLIQYYMYLVGSNGHEESNHYSLPLKFAPVFEAFTKKFVRIDFLPGGVDEKVTATLPWKEVLPVEYHYKLHGEKPRDLKPLLYVQPEGVSYEIEGSKVKWQGWEFRVSSNNREGMVIYDASFKGRSVLYRLSLSEMTVPYGDPRVPFHRKQAFDLGDCGFGSSANSLALGCDCLGVIKYLDCLRCDGEGNPVLIPSTICMHEQDDGLLYKHVNYRTFDSTQARRREFVLQTIATVANYEYILNIVFDQIGQISIKAKATGILSTMPIDEGLDVPWGTNVGPGVMAAYHQHLLSFRIDPAVDGHNNTVVYDDAVPMAIDPVLNPYGIGFVSERTVVEKAGYIEQSPFTNRAVKIINESVINPTTRKPVAYKIDTSARQMMIAHPTSFNSRRAKYATQQMWVVPYKDNQLWAAGEFTNQSQTDTGLAEWVKGEAPVRNTDLVVFATMSLTHLPRAEDFPVMPTDNLPEINIIPYGFFEKNPGLDVPQSDNKGKNSMYYEESKKQSTAQNSDCCKKASL</sequence>
<evidence type="ECO:0000259" key="11">
    <source>
        <dbReference type="Pfam" id="PF01179"/>
    </source>
</evidence>
<comment type="cofactor">
    <cofactor evidence="9">
        <name>Cu cation</name>
        <dbReference type="ChEBI" id="CHEBI:23378"/>
    </cofactor>
    <text evidence="9">Contains 1 topaquinone per subunit.</text>
</comment>
<comment type="PTM">
    <text evidence="8 9">Topaquinone (TPQ) is generated by copper-dependent autoxidation of a specific tyrosyl residue.</text>
</comment>
<comment type="similarity">
    <text evidence="2 9">Belongs to the copper/topaquinone oxidase family.</text>
</comment>
<evidence type="ECO:0000256" key="4">
    <source>
        <dbReference type="ARBA" id="ARBA00022772"/>
    </source>
</evidence>
<feature type="active site" description="Proton acceptor" evidence="7">
    <location>
        <position position="308"/>
    </location>
</feature>
<dbReference type="PANTHER" id="PTHR10638:SF33">
    <property type="entry name" value="AMINE OXIDASE"/>
    <property type="match status" value="1"/>
</dbReference>
<dbReference type="EMBL" id="KV454426">
    <property type="protein sequence ID" value="ODQ83116.1"/>
    <property type="molecule type" value="Genomic_DNA"/>
</dbReference>
<organism evidence="12 13">
    <name type="scientific">Babjeviella inositovora NRRL Y-12698</name>
    <dbReference type="NCBI Taxonomy" id="984486"/>
    <lineage>
        <taxon>Eukaryota</taxon>
        <taxon>Fungi</taxon>
        <taxon>Dikarya</taxon>
        <taxon>Ascomycota</taxon>
        <taxon>Saccharomycotina</taxon>
        <taxon>Pichiomycetes</taxon>
        <taxon>Serinales incertae sedis</taxon>
        <taxon>Babjeviella</taxon>
    </lineage>
</organism>
<keyword evidence="4 7" id="KW-0801">TPQ</keyword>
<dbReference type="Gene3D" id="3.10.450.40">
    <property type="match status" value="2"/>
</dbReference>
<dbReference type="InterPro" id="IPR049947">
    <property type="entry name" value="Cu_Am_Ox_Cu-bd"/>
</dbReference>
<dbReference type="GO" id="GO:0009308">
    <property type="term" value="P:amine metabolic process"/>
    <property type="evidence" value="ECO:0007669"/>
    <property type="project" value="UniProtKB-UniRule"/>
</dbReference>
<evidence type="ECO:0000256" key="6">
    <source>
        <dbReference type="ARBA" id="ARBA00023008"/>
    </source>
</evidence>
<dbReference type="SUPFAM" id="SSF54416">
    <property type="entry name" value="Amine oxidase N-terminal region"/>
    <property type="match status" value="2"/>
</dbReference>
<dbReference type="GO" id="GO:0008131">
    <property type="term" value="F:primary methylamine oxidase activity"/>
    <property type="evidence" value="ECO:0007669"/>
    <property type="project" value="InterPro"/>
</dbReference>
<accession>A0A1E3QZN9</accession>
<dbReference type="OrthoDB" id="5379943at2759"/>
<evidence type="ECO:0000256" key="3">
    <source>
        <dbReference type="ARBA" id="ARBA00022723"/>
    </source>
</evidence>
<keyword evidence="3 9" id="KW-0479">Metal-binding</keyword>
<dbReference type="InterPro" id="IPR000269">
    <property type="entry name" value="Cu_amine_oxidase"/>
</dbReference>
<evidence type="ECO:0000313" key="13">
    <source>
        <dbReference type="Proteomes" id="UP000094336"/>
    </source>
</evidence>
<feature type="modified residue" description="2',4',5'-topaquinone" evidence="8">
    <location>
        <position position="392"/>
    </location>
</feature>
<dbReference type="GO" id="GO:0048038">
    <property type="term" value="F:quinone binding"/>
    <property type="evidence" value="ECO:0007669"/>
    <property type="project" value="InterPro"/>
</dbReference>